<reference evidence="3 4" key="1">
    <citation type="submission" date="2017-03" db="EMBL/GenBank/DDBJ databases">
        <title>Genome analysis of Rhizobial strains effectives or ineffectives for nitrogen fixation isolated from bean seeds.</title>
        <authorList>
            <person name="Peralta H."/>
            <person name="Aguilar-Vera A."/>
            <person name="Mora Y."/>
            <person name="Vargas-Lagunas C."/>
            <person name="Girard L."/>
            <person name="Mora J."/>
        </authorList>
    </citation>
    <scope>NUCLEOTIDE SEQUENCE [LARGE SCALE GENOMIC DNA]</scope>
    <source>
        <strain evidence="3 4">CCGM5</strain>
    </source>
</reference>
<dbReference type="Proteomes" id="UP000256748">
    <property type="component" value="Unassembled WGS sequence"/>
</dbReference>
<dbReference type="EMBL" id="NAOO01000019">
    <property type="protein sequence ID" value="RFB91074.1"/>
    <property type="molecule type" value="Genomic_DNA"/>
</dbReference>
<dbReference type="InterPro" id="IPR002347">
    <property type="entry name" value="SDR_fam"/>
</dbReference>
<dbReference type="PRINTS" id="PR00081">
    <property type="entry name" value="GDHRDH"/>
</dbReference>
<dbReference type="FunFam" id="3.40.50.720:FF:000084">
    <property type="entry name" value="Short-chain dehydrogenase reductase"/>
    <property type="match status" value="1"/>
</dbReference>
<comment type="similarity">
    <text evidence="1">Belongs to the short-chain dehydrogenases/reductases (SDR) family.</text>
</comment>
<accession>A0A3E1BFG1</accession>
<evidence type="ECO:0000313" key="3">
    <source>
        <dbReference type="EMBL" id="RFB91074.1"/>
    </source>
</evidence>
<gene>
    <name evidence="3" type="ORF">B5K10_17290</name>
</gene>
<comment type="caution">
    <text evidence="3">The sequence shown here is derived from an EMBL/GenBank/DDBJ whole genome shotgun (WGS) entry which is preliminary data.</text>
</comment>
<dbReference type="InterPro" id="IPR020904">
    <property type="entry name" value="Sc_DH/Rdtase_CS"/>
</dbReference>
<dbReference type="AlphaFoldDB" id="A0A3E1BFG1"/>
<dbReference type="PROSITE" id="PS00061">
    <property type="entry name" value="ADH_SHORT"/>
    <property type="match status" value="1"/>
</dbReference>
<protein>
    <submittedName>
        <fullName evidence="3">Short-chain dehydrogenase</fullName>
    </submittedName>
</protein>
<dbReference type="PANTHER" id="PTHR24321:SF8">
    <property type="entry name" value="ESTRADIOL 17-BETA-DEHYDROGENASE 8-RELATED"/>
    <property type="match status" value="1"/>
</dbReference>
<evidence type="ECO:0000256" key="2">
    <source>
        <dbReference type="ARBA" id="ARBA00023002"/>
    </source>
</evidence>
<evidence type="ECO:0000256" key="1">
    <source>
        <dbReference type="ARBA" id="ARBA00006484"/>
    </source>
</evidence>
<dbReference type="InterPro" id="IPR036291">
    <property type="entry name" value="NAD(P)-bd_dom_sf"/>
</dbReference>
<dbReference type="Gene3D" id="3.40.50.720">
    <property type="entry name" value="NAD(P)-binding Rossmann-like Domain"/>
    <property type="match status" value="1"/>
</dbReference>
<sequence length="249" mass="25280">MASLEFSGKTALITGAGSGIGRSIAFAFANAGAGVVLAGRRLEELEETARLIREGNGEALAVPADVTDERSVGALVDQVGPLHVAVNAAGIVLGGAVEEMEAEAFARVFDVNVIGLWLSMKHEIRAMKATGGGAIVNIGSNIGARIVRPTMGAYAASKAAVSSLTRTAALEAIPHGVRINCLCPGPVDTPLSIRPGEDRAARDVRVAATNPSKRVATTDEVAAAALWLASTAASYIVGQDIVIDGGASA</sequence>
<evidence type="ECO:0000313" key="4">
    <source>
        <dbReference type="Proteomes" id="UP000256748"/>
    </source>
</evidence>
<dbReference type="CDD" id="cd05233">
    <property type="entry name" value="SDR_c"/>
    <property type="match status" value="1"/>
</dbReference>
<dbReference type="SUPFAM" id="SSF51735">
    <property type="entry name" value="NAD(P)-binding Rossmann-fold domains"/>
    <property type="match status" value="1"/>
</dbReference>
<organism evidence="3 4">
    <name type="scientific">Rhizobium leguminosarum bv. trifolii</name>
    <dbReference type="NCBI Taxonomy" id="386"/>
    <lineage>
        <taxon>Bacteria</taxon>
        <taxon>Pseudomonadati</taxon>
        <taxon>Pseudomonadota</taxon>
        <taxon>Alphaproteobacteria</taxon>
        <taxon>Hyphomicrobiales</taxon>
        <taxon>Rhizobiaceae</taxon>
        <taxon>Rhizobium/Agrobacterium group</taxon>
        <taxon>Rhizobium</taxon>
    </lineage>
</organism>
<name>A0A3E1BFG1_RHILT</name>
<dbReference type="PANTHER" id="PTHR24321">
    <property type="entry name" value="DEHYDROGENASES, SHORT CHAIN"/>
    <property type="match status" value="1"/>
</dbReference>
<dbReference type="Pfam" id="PF13561">
    <property type="entry name" value="adh_short_C2"/>
    <property type="match status" value="1"/>
</dbReference>
<dbReference type="GO" id="GO:0016491">
    <property type="term" value="F:oxidoreductase activity"/>
    <property type="evidence" value="ECO:0007669"/>
    <property type="project" value="UniProtKB-KW"/>
</dbReference>
<dbReference type="RefSeq" id="WP_116274196.1">
    <property type="nucleotide sequence ID" value="NZ_KZ859521.1"/>
</dbReference>
<dbReference type="PRINTS" id="PR00080">
    <property type="entry name" value="SDRFAMILY"/>
</dbReference>
<proteinExistence type="inferred from homology"/>
<keyword evidence="2" id="KW-0560">Oxidoreductase</keyword>